<name>A0A3E2MRJ6_MYCMR</name>
<dbReference type="EMBL" id="PEDF01000154">
    <property type="protein sequence ID" value="RFZ36039.1"/>
    <property type="molecule type" value="Genomic_DNA"/>
</dbReference>
<accession>A0A3E2MRJ6</accession>
<evidence type="ECO:0000313" key="1">
    <source>
        <dbReference type="EMBL" id="RFZ36039.1"/>
    </source>
</evidence>
<dbReference type="Proteomes" id="UP000257451">
    <property type="component" value="Unassembled WGS sequence"/>
</dbReference>
<reference evidence="1 2" key="1">
    <citation type="journal article" date="2018" name="Sci. Rep.">
        <title>Extensive genomic diversity among Mycobacterium marinum strains revealed by whole genome sequencing.</title>
        <authorList>
            <person name="Das S."/>
            <person name="Pettersson B.M."/>
            <person name="Behra P.R."/>
            <person name="Mallick A."/>
            <person name="Cheramie M."/>
            <person name="Ramesh M."/>
            <person name="Shirreff L."/>
            <person name="DuCote T."/>
            <person name="Dasgupta S."/>
            <person name="Ennis D.G."/>
            <person name="Kirsebom L.A."/>
        </authorList>
    </citation>
    <scope>NUCLEOTIDE SEQUENCE [LARGE SCALE GENOMIC DNA]</scope>
    <source>
        <strain evidence="1 2">Davis1</strain>
    </source>
</reference>
<proteinExistence type="predicted"/>
<dbReference type="AlphaFoldDB" id="A0A3E2MRJ6"/>
<sequence>MSLRFAFYGRVSTEDAQAPEASRSWQKRRAVDLITPHGGVLIGDYFDVGQSRSLPWKRRPEASHLPVVVIREVC</sequence>
<comment type="caution">
    <text evidence="1">The sequence shown here is derived from an EMBL/GenBank/DDBJ whole genome shotgun (WGS) entry which is preliminary data.</text>
</comment>
<gene>
    <name evidence="1" type="ORF">DAVIS_04163</name>
</gene>
<evidence type="ECO:0008006" key="3">
    <source>
        <dbReference type="Google" id="ProtNLM"/>
    </source>
</evidence>
<protein>
    <recommendedName>
        <fullName evidence="3">Resolvase/invertase-type recombinase catalytic domain-containing protein</fullName>
    </recommendedName>
</protein>
<evidence type="ECO:0000313" key="2">
    <source>
        <dbReference type="Proteomes" id="UP000257451"/>
    </source>
</evidence>
<organism evidence="1 2">
    <name type="scientific">Mycobacterium marinum</name>
    <dbReference type="NCBI Taxonomy" id="1781"/>
    <lineage>
        <taxon>Bacteria</taxon>
        <taxon>Bacillati</taxon>
        <taxon>Actinomycetota</taxon>
        <taxon>Actinomycetes</taxon>
        <taxon>Mycobacteriales</taxon>
        <taxon>Mycobacteriaceae</taxon>
        <taxon>Mycobacterium</taxon>
        <taxon>Mycobacterium ulcerans group</taxon>
    </lineage>
</organism>